<comment type="cofactor">
    <cofactor evidence="1">
        <name>Ca(2+)</name>
        <dbReference type="ChEBI" id="CHEBI:29108"/>
    </cofactor>
</comment>
<reference evidence="13" key="1">
    <citation type="submission" date="2025-08" db="UniProtKB">
        <authorList>
            <consortium name="Ensembl"/>
        </authorList>
    </citation>
    <scope>IDENTIFICATION</scope>
</reference>
<dbReference type="GO" id="GO:0046872">
    <property type="term" value="F:metal ion binding"/>
    <property type="evidence" value="ECO:0007669"/>
    <property type="project" value="UniProtKB-KW"/>
</dbReference>
<feature type="domain" description="Phospholipase A2-like central" evidence="12">
    <location>
        <begin position="143"/>
        <end position="237"/>
    </location>
</feature>
<evidence type="ECO:0000256" key="3">
    <source>
        <dbReference type="ARBA" id="ARBA00013278"/>
    </source>
</evidence>
<dbReference type="GO" id="GO:0006644">
    <property type="term" value="P:phospholipid metabolic process"/>
    <property type="evidence" value="ECO:0007669"/>
    <property type="project" value="InterPro"/>
</dbReference>
<dbReference type="AlphaFoldDB" id="A0A8B9JDE2"/>
<evidence type="ECO:0000256" key="4">
    <source>
        <dbReference type="ARBA" id="ARBA00022525"/>
    </source>
</evidence>
<accession>A0A8B9JDE2</accession>
<proteinExistence type="predicted"/>
<evidence type="ECO:0000256" key="1">
    <source>
        <dbReference type="ARBA" id="ARBA00001913"/>
    </source>
</evidence>
<dbReference type="Pfam" id="PF05826">
    <property type="entry name" value="Phospholip_A2_2"/>
    <property type="match status" value="1"/>
</dbReference>
<dbReference type="InterPro" id="IPR036444">
    <property type="entry name" value="PLipase_A2_dom_sf"/>
</dbReference>
<keyword evidence="11" id="KW-0732">Signal</keyword>
<keyword evidence="9" id="KW-1015">Disulfide bond</keyword>
<evidence type="ECO:0000256" key="8">
    <source>
        <dbReference type="ARBA" id="ARBA00023098"/>
    </source>
</evidence>
<evidence type="ECO:0000313" key="14">
    <source>
        <dbReference type="Proteomes" id="UP000694621"/>
    </source>
</evidence>
<evidence type="ECO:0000256" key="7">
    <source>
        <dbReference type="ARBA" id="ARBA00022837"/>
    </source>
</evidence>
<keyword evidence="6" id="KW-0378">Hydrolase</keyword>
<feature type="signal peptide" evidence="11">
    <location>
        <begin position="1"/>
        <end position="20"/>
    </location>
</feature>
<evidence type="ECO:0000256" key="5">
    <source>
        <dbReference type="ARBA" id="ARBA00022723"/>
    </source>
</evidence>
<dbReference type="Proteomes" id="UP000694621">
    <property type="component" value="Unplaced"/>
</dbReference>
<dbReference type="GO" id="GO:0050482">
    <property type="term" value="P:arachidonate secretion"/>
    <property type="evidence" value="ECO:0007669"/>
    <property type="project" value="InterPro"/>
</dbReference>
<dbReference type="PANTHER" id="PTHR12253">
    <property type="entry name" value="RH14732P"/>
    <property type="match status" value="1"/>
</dbReference>
<dbReference type="EC" id="3.1.1.4" evidence="3"/>
<dbReference type="PROSITE" id="PS00118">
    <property type="entry name" value="PA2_HIS"/>
    <property type="match status" value="1"/>
</dbReference>
<dbReference type="KEGG" id="amex:103036138"/>
<evidence type="ECO:0000259" key="12">
    <source>
        <dbReference type="Pfam" id="PF05826"/>
    </source>
</evidence>
<keyword evidence="8" id="KW-0443">Lipid metabolism</keyword>
<feature type="compositionally biased region" description="Basic and acidic residues" evidence="10">
    <location>
        <begin position="329"/>
        <end position="338"/>
    </location>
</feature>
<evidence type="ECO:0000313" key="13">
    <source>
        <dbReference type="Ensembl" id="ENSAMXP00005019902.1"/>
    </source>
</evidence>
<dbReference type="GO" id="GO:0005576">
    <property type="term" value="C:extracellular region"/>
    <property type="evidence" value="ECO:0007669"/>
    <property type="project" value="UniProtKB-SubCell"/>
</dbReference>
<name>A0A8B9JDE2_ASTMX</name>
<dbReference type="FunFam" id="1.20.90.10:FF:000002">
    <property type="entry name" value="Phospholipase A2 group III"/>
    <property type="match status" value="1"/>
</dbReference>
<protein>
    <recommendedName>
        <fullName evidence="3">phospholipase A2</fullName>
        <ecNumber evidence="3">3.1.1.4</ecNumber>
    </recommendedName>
</protein>
<organism evidence="13 14">
    <name type="scientific">Astyanax mexicanus</name>
    <name type="common">Blind cave fish</name>
    <name type="synonym">Astyanax fasciatus mexicanus</name>
    <dbReference type="NCBI Taxonomy" id="7994"/>
    <lineage>
        <taxon>Eukaryota</taxon>
        <taxon>Metazoa</taxon>
        <taxon>Chordata</taxon>
        <taxon>Craniata</taxon>
        <taxon>Vertebrata</taxon>
        <taxon>Euteleostomi</taxon>
        <taxon>Actinopterygii</taxon>
        <taxon>Neopterygii</taxon>
        <taxon>Teleostei</taxon>
        <taxon>Ostariophysi</taxon>
        <taxon>Characiformes</taxon>
        <taxon>Characoidei</taxon>
        <taxon>Acestrorhamphidae</taxon>
        <taxon>Acestrorhamphinae</taxon>
        <taxon>Astyanax</taxon>
    </lineage>
</organism>
<comment type="subcellular location">
    <subcellularLocation>
        <location evidence="2">Secreted</location>
    </subcellularLocation>
</comment>
<dbReference type="SUPFAM" id="SSF48619">
    <property type="entry name" value="Phospholipase A2, PLA2"/>
    <property type="match status" value="1"/>
</dbReference>
<dbReference type="CDD" id="cd04704">
    <property type="entry name" value="PLA2_bee_venom_like"/>
    <property type="match status" value="1"/>
</dbReference>
<dbReference type="GeneID" id="103036138"/>
<feature type="chain" id="PRO_5034649528" description="phospholipase A2" evidence="11">
    <location>
        <begin position="21"/>
        <end position="613"/>
    </location>
</feature>
<evidence type="ECO:0000256" key="9">
    <source>
        <dbReference type="ARBA" id="ARBA00023157"/>
    </source>
</evidence>
<dbReference type="InterPro" id="IPR033113">
    <property type="entry name" value="PLA2_histidine"/>
</dbReference>
<sequence>MRGSVLCNLALVAMFWYSRALILDTRNQNDEPFCLYTTSALEGWTQCSFLRRESSTASLHFYRAVWTAELRVRECWISTEAALIKSYLTFCREERAWDSGGASFSRPNMSLLLKPGGPCQFHRRNLDLSHQAGSKTRRKRAWILPGTLWCGRGSSAGEYEQLGMFELADRCCREHDHCSHIIRPFTVNYGVFNPSFFTISHCDCDYRFKQCLLNVNDSVSNMVGYTFFHILKLRCFDLIKKRRCTQLNWFGMCTSVQDAPFAILKNPIPYNISSSDAESSGTSKSPSNGELPFANGKLKNSKPQRRRKQKGQRRNDTEARGDTFLMTEKMQKRSDKSKQLSPRTPPLWKIPNHSNLLTIHNSTFFHQKNLTIIKQETVIKTKHMHKMTESPEPAKNTQKYTTLFKARGLSAQKPKVTCLKKMCTKKKTTTLQSQNTTVQFKMFRSNKSLMSNQNCDSMLSSVDHNFQSTQQKGMNYKMKNAAKRKSLGTTESPIVLTSLSSMFPMGNNKKKGNTLASKTSDPTIISLPSGKMAMLPKQKIKARSSKNKLPFLTHASKRKKPTRSKPAPTTRPKTTRSKDIVLSTKTTFLVSVSFSQNNLRLKKYLSDKQETLT</sequence>
<keyword evidence="5" id="KW-0479">Metal-binding</keyword>
<dbReference type="InterPro" id="IPR016090">
    <property type="entry name" value="PLA2-like_dom"/>
</dbReference>
<feature type="compositionally biased region" description="Basic residues" evidence="10">
    <location>
        <begin position="299"/>
        <end position="312"/>
    </location>
</feature>
<feature type="compositionally biased region" description="Polar residues" evidence="10">
    <location>
        <begin position="274"/>
        <end position="288"/>
    </location>
</feature>
<evidence type="ECO:0000256" key="6">
    <source>
        <dbReference type="ARBA" id="ARBA00022801"/>
    </source>
</evidence>
<dbReference type="Gene3D" id="1.20.90.10">
    <property type="entry name" value="Phospholipase A2 domain"/>
    <property type="match status" value="1"/>
</dbReference>
<dbReference type="GO" id="GO:0004623">
    <property type="term" value="F:phospholipase A2 activity"/>
    <property type="evidence" value="ECO:0007669"/>
    <property type="project" value="UniProtKB-EC"/>
</dbReference>
<evidence type="ECO:0000256" key="10">
    <source>
        <dbReference type="SAM" id="MobiDB-lite"/>
    </source>
</evidence>
<keyword evidence="4" id="KW-0964">Secreted</keyword>
<evidence type="ECO:0000256" key="11">
    <source>
        <dbReference type="SAM" id="SignalP"/>
    </source>
</evidence>
<feature type="region of interest" description="Disordered" evidence="10">
    <location>
        <begin position="540"/>
        <end position="579"/>
    </location>
</feature>
<keyword evidence="7" id="KW-0106">Calcium</keyword>
<feature type="region of interest" description="Disordered" evidence="10">
    <location>
        <begin position="274"/>
        <end position="347"/>
    </location>
</feature>
<dbReference type="Ensembl" id="ENSAMXT00005021996.1">
    <property type="protein sequence ID" value="ENSAMXP00005019902.1"/>
    <property type="gene ID" value="ENSAMXG00005010323.1"/>
</dbReference>
<evidence type="ECO:0000256" key="2">
    <source>
        <dbReference type="ARBA" id="ARBA00004613"/>
    </source>
</evidence>